<reference evidence="1 2" key="1">
    <citation type="submission" date="2023-04" db="EMBL/GenBank/DDBJ databases">
        <title>Bacteria Genome Submission.</title>
        <authorList>
            <person name="Isaac P."/>
        </authorList>
    </citation>
    <scope>NUCLEOTIDE SEQUENCE [LARGE SCALE GENOMIC DNA]</scope>
    <source>
        <strain evidence="1 2">SampleS7P1</strain>
        <plasmid evidence="1 2">unnamed6</plasmid>
    </source>
</reference>
<sequence length="75" mass="8080">MKIIGITSSLSLVLIGGVLIFNDEGSSQVKETFSSIASHFGLDTDLSEYKTAIDKPITNNGYTITLNKVTLDKTN</sequence>
<proteinExistence type="predicted"/>
<organism evidence="1 2">
    <name type="scientific">Paraclostridium bifermentans</name>
    <name type="common">Clostridium bifermentans</name>
    <dbReference type="NCBI Taxonomy" id="1490"/>
    <lineage>
        <taxon>Bacteria</taxon>
        <taxon>Bacillati</taxon>
        <taxon>Bacillota</taxon>
        <taxon>Clostridia</taxon>
        <taxon>Peptostreptococcales</taxon>
        <taxon>Peptostreptococcaceae</taxon>
        <taxon>Paraclostridium</taxon>
    </lineage>
</organism>
<keyword evidence="2" id="KW-1185">Reference proteome</keyword>
<evidence type="ECO:0000313" key="1">
    <source>
        <dbReference type="EMBL" id="WGX77849.1"/>
    </source>
</evidence>
<evidence type="ECO:0000313" key="2">
    <source>
        <dbReference type="Proteomes" id="UP001239169"/>
    </source>
</evidence>
<gene>
    <name evidence="1" type="ORF">QJS64_21325</name>
</gene>
<geneLocation type="plasmid" evidence="1 2">
    <name>unnamed6</name>
</geneLocation>
<protein>
    <submittedName>
        <fullName evidence="1">Uncharacterized protein</fullName>
    </submittedName>
</protein>
<dbReference type="EMBL" id="CP124691">
    <property type="protein sequence ID" value="WGX77849.1"/>
    <property type="molecule type" value="Genomic_DNA"/>
</dbReference>
<keyword evidence="1" id="KW-0614">Plasmid</keyword>
<name>A0ABY8R8G9_PARBF</name>
<accession>A0ABY8R8G9</accession>
<dbReference type="Proteomes" id="UP001239169">
    <property type="component" value="Plasmid unnamed6"/>
</dbReference>